<comment type="similarity">
    <text evidence="1 7">Belongs to the Lgt family.</text>
</comment>
<proteinExistence type="inferred from homology"/>
<evidence type="ECO:0000256" key="3">
    <source>
        <dbReference type="ARBA" id="ARBA00022679"/>
    </source>
</evidence>
<comment type="function">
    <text evidence="7">Catalyzes the transfer of the diacylglyceryl group from phosphatidylglycerol to the sulfhydryl group of the N-terminal cysteine of a prolipoprotein, the first step in the formation of mature lipoproteins.</text>
</comment>
<evidence type="ECO:0000256" key="7">
    <source>
        <dbReference type="HAMAP-Rule" id="MF_01147"/>
    </source>
</evidence>
<feature type="transmembrane region" description="Helical" evidence="7">
    <location>
        <begin position="66"/>
        <end position="86"/>
    </location>
</feature>
<keyword evidence="6 7" id="KW-0472">Membrane</keyword>
<dbReference type="EMBL" id="JBHRYN010000011">
    <property type="protein sequence ID" value="MFC3701738.1"/>
    <property type="molecule type" value="Genomic_DNA"/>
</dbReference>
<feature type="transmembrane region" description="Helical" evidence="7">
    <location>
        <begin position="28"/>
        <end position="45"/>
    </location>
</feature>
<comment type="caution">
    <text evidence="9">The sequence shown here is derived from an EMBL/GenBank/DDBJ whole genome shotgun (WGS) entry which is preliminary data.</text>
</comment>
<gene>
    <name evidence="7 9" type="primary">lgt</name>
    <name evidence="9" type="ORF">ACFOND_08825</name>
</gene>
<dbReference type="RefSeq" id="WP_290279963.1">
    <property type="nucleotide sequence ID" value="NZ_JAUFQI010000001.1"/>
</dbReference>
<dbReference type="HAMAP" id="MF_01147">
    <property type="entry name" value="Lgt"/>
    <property type="match status" value="1"/>
</dbReference>
<feature type="transmembrane region" description="Helical" evidence="7">
    <location>
        <begin position="130"/>
        <end position="150"/>
    </location>
</feature>
<comment type="pathway">
    <text evidence="7">Protein modification; lipoprotein biosynthesis (diacylglyceryl transfer).</text>
</comment>
<evidence type="ECO:0000256" key="4">
    <source>
        <dbReference type="ARBA" id="ARBA00022692"/>
    </source>
</evidence>
<evidence type="ECO:0000256" key="6">
    <source>
        <dbReference type="ARBA" id="ARBA00023136"/>
    </source>
</evidence>
<protein>
    <recommendedName>
        <fullName evidence="7">Phosphatidylglycerol--prolipoprotein diacylglyceryl transferase</fullName>
        <ecNumber evidence="7">2.5.1.145</ecNumber>
    </recommendedName>
</protein>
<evidence type="ECO:0000256" key="8">
    <source>
        <dbReference type="SAM" id="MobiDB-lite"/>
    </source>
</evidence>
<evidence type="ECO:0000313" key="10">
    <source>
        <dbReference type="Proteomes" id="UP001595710"/>
    </source>
</evidence>
<feature type="transmembrane region" description="Helical" evidence="7">
    <location>
        <begin position="210"/>
        <end position="227"/>
    </location>
</feature>
<keyword evidence="10" id="KW-1185">Reference proteome</keyword>
<comment type="catalytic activity">
    <reaction evidence="7">
        <text>L-cysteinyl-[prolipoprotein] + a 1,2-diacyl-sn-glycero-3-phospho-(1'-sn-glycerol) = an S-1,2-diacyl-sn-glyceryl-L-cysteinyl-[prolipoprotein] + sn-glycerol 1-phosphate + H(+)</text>
        <dbReference type="Rhea" id="RHEA:56712"/>
        <dbReference type="Rhea" id="RHEA-COMP:14679"/>
        <dbReference type="Rhea" id="RHEA-COMP:14680"/>
        <dbReference type="ChEBI" id="CHEBI:15378"/>
        <dbReference type="ChEBI" id="CHEBI:29950"/>
        <dbReference type="ChEBI" id="CHEBI:57685"/>
        <dbReference type="ChEBI" id="CHEBI:64716"/>
        <dbReference type="ChEBI" id="CHEBI:140658"/>
        <dbReference type="EC" id="2.5.1.145"/>
    </reaction>
</comment>
<keyword evidence="4 7" id="KW-0812">Transmembrane</keyword>
<evidence type="ECO:0000313" key="9">
    <source>
        <dbReference type="EMBL" id="MFC3701738.1"/>
    </source>
</evidence>
<dbReference type="Proteomes" id="UP001595710">
    <property type="component" value="Unassembled WGS sequence"/>
</dbReference>
<comment type="subcellular location">
    <subcellularLocation>
        <location evidence="7">Cell membrane</location>
        <topology evidence="7">Multi-pass membrane protein</topology>
    </subcellularLocation>
</comment>
<reference evidence="10" key="1">
    <citation type="journal article" date="2019" name="Int. J. Syst. Evol. Microbiol.">
        <title>The Global Catalogue of Microorganisms (GCM) 10K type strain sequencing project: providing services to taxonomists for standard genome sequencing and annotation.</title>
        <authorList>
            <consortium name="The Broad Institute Genomics Platform"/>
            <consortium name="The Broad Institute Genome Sequencing Center for Infectious Disease"/>
            <person name="Wu L."/>
            <person name="Ma J."/>
        </authorList>
    </citation>
    <scope>NUCLEOTIDE SEQUENCE [LARGE SCALE GENOMIC DNA]</scope>
    <source>
        <strain evidence="10">CECT 8288</strain>
    </source>
</reference>
<dbReference type="InterPro" id="IPR001640">
    <property type="entry name" value="Lgt"/>
</dbReference>
<evidence type="ECO:0000256" key="1">
    <source>
        <dbReference type="ARBA" id="ARBA00007150"/>
    </source>
</evidence>
<sequence>MIHPQFDPVALSIGPLSLPWFDIGPLSVHWYGLMYLAGFMAGQYLGIWRASRDAWRLFTPDQVKDLLFYIVVGIIVGGRVGYVLFYHIDLFFANPLYLFKVWEGGMSFHGGFLGVAVAVILFAKHTNKAWFAVGDFVAPLVPPGIFFGRFGNFWNGELWGRETDVAWGMIFPQIGDGLTRHPSQIYQMMGEGFLLFVVLWWFSAKPKPRMAVSAMFMIGYGVLRTAAEFFRQPDEHIGYLLGGYLTQGMLLSIPMIVVGGVLMTLAYRNPVFETAPESGKSKKKNKSGQPKKGAKK</sequence>
<keyword evidence="2 7" id="KW-1003">Cell membrane</keyword>
<dbReference type="NCBIfam" id="TIGR00544">
    <property type="entry name" value="lgt"/>
    <property type="match status" value="1"/>
</dbReference>
<feature type="region of interest" description="Disordered" evidence="8">
    <location>
        <begin position="275"/>
        <end position="296"/>
    </location>
</feature>
<feature type="transmembrane region" description="Helical" evidence="7">
    <location>
        <begin position="185"/>
        <end position="203"/>
    </location>
</feature>
<accession>A0ABV7WR16</accession>
<evidence type="ECO:0000256" key="2">
    <source>
        <dbReference type="ARBA" id="ARBA00022475"/>
    </source>
</evidence>
<keyword evidence="5 7" id="KW-1133">Transmembrane helix</keyword>
<dbReference type="GO" id="GO:0008961">
    <property type="term" value="F:phosphatidylglycerol-prolipoprotein diacylglyceryl transferase activity"/>
    <property type="evidence" value="ECO:0007669"/>
    <property type="project" value="UniProtKB-EC"/>
</dbReference>
<name>A0ABV7WR16_9GAMM</name>
<feature type="binding site" evidence="7">
    <location>
        <position position="149"/>
    </location>
    <ligand>
        <name>a 1,2-diacyl-sn-glycero-3-phospho-(1'-sn-glycerol)</name>
        <dbReference type="ChEBI" id="CHEBI:64716"/>
    </ligand>
</feature>
<feature type="compositionally biased region" description="Low complexity" evidence="8">
    <location>
        <begin position="287"/>
        <end position="296"/>
    </location>
</feature>
<evidence type="ECO:0000256" key="5">
    <source>
        <dbReference type="ARBA" id="ARBA00022989"/>
    </source>
</evidence>
<dbReference type="PANTHER" id="PTHR30589">
    <property type="entry name" value="PROLIPOPROTEIN DIACYLGLYCERYL TRANSFERASE"/>
    <property type="match status" value="1"/>
</dbReference>
<feature type="transmembrane region" description="Helical" evidence="7">
    <location>
        <begin position="247"/>
        <end position="267"/>
    </location>
</feature>
<dbReference type="Pfam" id="PF01790">
    <property type="entry name" value="LGT"/>
    <property type="match status" value="1"/>
</dbReference>
<dbReference type="PANTHER" id="PTHR30589:SF0">
    <property type="entry name" value="PHOSPHATIDYLGLYCEROL--PROLIPOPROTEIN DIACYLGLYCERYL TRANSFERASE"/>
    <property type="match status" value="1"/>
</dbReference>
<dbReference type="EC" id="2.5.1.145" evidence="7"/>
<keyword evidence="3 7" id="KW-0808">Transferase</keyword>
<organism evidence="9 10">
    <name type="scientific">Reinekea marina</name>
    <dbReference type="NCBI Taxonomy" id="1310421"/>
    <lineage>
        <taxon>Bacteria</taxon>
        <taxon>Pseudomonadati</taxon>
        <taxon>Pseudomonadota</taxon>
        <taxon>Gammaproteobacteria</taxon>
        <taxon>Oceanospirillales</taxon>
        <taxon>Saccharospirillaceae</taxon>
        <taxon>Reinekea</taxon>
    </lineage>
</organism>
<feature type="transmembrane region" description="Helical" evidence="7">
    <location>
        <begin position="106"/>
        <end position="123"/>
    </location>
</feature>